<keyword evidence="8" id="KW-0472">Membrane</keyword>
<evidence type="ECO:0000256" key="1">
    <source>
        <dbReference type="ARBA" id="ARBA00012513"/>
    </source>
</evidence>
<dbReference type="EC" id="2.7.11.1" evidence="1"/>
<evidence type="ECO:0000256" key="8">
    <source>
        <dbReference type="SAM" id="Phobius"/>
    </source>
</evidence>
<accession>A0A6A9V211</accession>
<dbReference type="SUPFAM" id="SSF56112">
    <property type="entry name" value="Protein kinase-like (PK-like)"/>
    <property type="match status" value="1"/>
</dbReference>
<evidence type="ECO:0000256" key="2">
    <source>
        <dbReference type="ARBA" id="ARBA00022527"/>
    </source>
</evidence>
<keyword evidence="8" id="KW-0812">Transmembrane</keyword>
<dbReference type="InterPro" id="IPR011009">
    <property type="entry name" value="Kinase-like_dom_sf"/>
</dbReference>
<dbReference type="SMART" id="SM00220">
    <property type="entry name" value="S_TKc"/>
    <property type="match status" value="1"/>
</dbReference>
<evidence type="ECO:0000259" key="9">
    <source>
        <dbReference type="PROSITE" id="PS50011"/>
    </source>
</evidence>
<dbReference type="CDD" id="cd14014">
    <property type="entry name" value="STKc_PknB_like"/>
    <property type="match status" value="1"/>
</dbReference>
<dbReference type="Proteomes" id="UP000435304">
    <property type="component" value="Unassembled WGS sequence"/>
</dbReference>
<dbReference type="PANTHER" id="PTHR43289">
    <property type="entry name" value="MITOGEN-ACTIVATED PROTEIN KINASE KINASE KINASE 20-RELATED"/>
    <property type="match status" value="1"/>
</dbReference>
<dbReference type="GO" id="GO:0005524">
    <property type="term" value="F:ATP binding"/>
    <property type="evidence" value="ECO:0007669"/>
    <property type="project" value="UniProtKB-KW"/>
</dbReference>
<reference evidence="10 11" key="1">
    <citation type="submission" date="2019-12" db="EMBL/GenBank/DDBJ databases">
        <title>Auraticoccus cholistani sp. nov., an actinomycete isolated from soil of Cholistan desert.</title>
        <authorList>
            <person name="Cheema M.T."/>
        </authorList>
    </citation>
    <scope>NUCLEOTIDE SEQUENCE [LARGE SCALE GENOMIC DNA]</scope>
    <source>
        <strain evidence="10 11">F435</strain>
    </source>
</reference>
<evidence type="ECO:0000256" key="5">
    <source>
        <dbReference type="ARBA" id="ARBA00022777"/>
    </source>
</evidence>
<evidence type="ECO:0000256" key="7">
    <source>
        <dbReference type="SAM" id="MobiDB-lite"/>
    </source>
</evidence>
<dbReference type="Gene3D" id="1.10.510.10">
    <property type="entry name" value="Transferase(Phosphotransferase) domain 1"/>
    <property type="match status" value="1"/>
</dbReference>
<evidence type="ECO:0000256" key="3">
    <source>
        <dbReference type="ARBA" id="ARBA00022679"/>
    </source>
</evidence>
<proteinExistence type="predicted"/>
<keyword evidence="2" id="KW-0723">Serine/threonine-protein kinase</keyword>
<protein>
    <recommendedName>
        <fullName evidence="1">non-specific serine/threonine protein kinase</fullName>
        <ecNumber evidence="1">2.7.11.1</ecNumber>
    </recommendedName>
</protein>
<keyword evidence="8" id="KW-1133">Transmembrane helix</keyword>
<keyword evidence="3" id="KW-0808">Transferase</keyword>
<dbReference type="AlphaFoldDB" id="A0A6A9V211"/>
<feature type="domain" description="Protein kinase" evidence="9">
    <location>
        <begin position="9"/>
        <end position="343"/>
    </location>
</feature>
<organism evidence="10 11">
    <name type="scientific">Auraticoccus cholistanensis</name>
    <dbReference type="NCBI Taxonomy" id="2656650"/>
    <lineage>
        <taxon>Bacteria</taxon>
        <taxon>Bacillati</taxon>
        <taxon>Actinomycetota</taxon>
        <taxon>Actinomycetes</taxon>
        <taxon>Propionibacteriales</taxon>
        <taxon>Propionibacteriaceae</taxon>
        <taxon>Auraticoccus</taxon>
    </lineage>
</organism>
<dbReference type="InterPro" id="IPR008271">
    <property type="entry name" value="Ser/Thr_kinase_AS"/>
</dbReference>
<feature type="transmembrane region" description="Helical" evidence="8">
    <location>
        <begin position="318"/>
        <end position="342"/>
    </location>
</feature>
<dbReference type="Pfam" id="PF00069">
    <property type="entry name" value="Pkinase"/>
    <property type="match status" value="1"/>
</dbReference>
<comment type="caution">
    <text evidence="10">The sequence shown here is derived from an EMBL/GenBank/DDBJ whole genome shotgun (WGS) entry which is preliminary data.</text>
</comment>
<sequence length="343" mass="36905">MVEAVPSRYELRRVIAEGGMGTVWLARDHKLGVDVAAKVLRGSEASAVLRFVREQGLRVHHRHVVSPQGWSADDDHVVMSMPLVRGGSLQTLSRDHGPLPEPYVAVLVDQLLDGLAEIHRHGVVHRDLKPANVLLEPTGTGWPCVRIGDFGIAAVVGEPRCTVVGQSLGTLGFMAPEQARGAEPDPRQDLFAVGVLGRCLLTGLPPGQLPGDQPGAAPGAGGLWPFLQWLSSDDPARRPSSAADAREELRRRRLLPAGPVWQQWPDPPEVFDQVAELEEPDDPGPTQHPDATQPGVVDQRPAGPTPPDQGRPAVRRQLLRGVMVVSFVLAGLSAVLLLLALLR</sequence>
<dbReference type="GO" id="GO:0004674">
    <property type="term" value="F:protein serine/threonine kinase activity"/>
    <property type="evidence" value="ECO:0007669"/>
    <property type="project" value="UniProtKB-KW"/>
</dbReference>
<dbReference type="PANTHER" id="PTHR43289:SF6">
    <property type="entry name" value="SERINE_THREONINE-PROTEIN KINASE NEKL-3"/>
    <property type="match status" value="1"/>
</dbReference>
<dbReference type="PROSITE" id="PS50011">
    <property type="entry name" value="PROTEIN_KINASE_DOM"/>
    <property type="match status" value="1"/>
</dbReference>
<evidence type="ECO:0000256" key="6">
    <source>
        <dbReference type="ARBA" id="ARBA00022840"/>
    </source>
</evidence>
<keyword evidence="11" id="KW-1185">Reference proteome</keyword>
<dbReference type="PROSITE" id="PS00108">
    <property type="entry name" value="PROTEIN_KINASE_ST"/>
    <property type="match status" value="1"/>
</dbReference>
<dbReference type="EMBL" id="WPCU01000010">
    <property type="protein sequence ID" value="MVA77650.1"/>
    <property type="molecule type" value="Genomic_DNA"/>
</dbReference>
<evidence type="ECO:0000256" key="4">
    <source>
        <dbReference type="ARBA" id="ARBA00022741"/>
    </source>
</evidence>
<feature type="region of interest" description="Disordered" evidence="7">
    <location>
        <begin position="278"/>
        <end position="312"/>
    </location>
</feature>
<keyword evidence="5 10" id="KW-0418">Kinase</keyword>
<evidence type="ECO:0000313" key="10">
    <source>
        <dbReference type="EMBL" id="MVA77650.1"/>
    </source>
</evidence>
<dbReference type="RefSeq" id="WP_156611890.1">
    <property type="nucleotide sequence ID" value="NZ_WPCU01000010.1"/>
</dbReference>
<gene>
    <name evidence="10" type="ORF">GC722_16745</name>
</gene>
<keyword evidence="6" id="KW-0067">ATP-binding</keyword>
<evidence type="ECO:0000313" key="11">
    <source>
        <dbReference type="Proteomes" id="UP000435304"/>
    </source>
</evidence>
<name>A0A6A9V211_9ACTN</name>
<keyword evidence="4" id="KW-0547">Nucleotide-binding</keyword>
<dbReference type="InterPro" id="IPR000719">
    <property type="entry name" value="Prot_kinase_dom"/>
</dbReference>